<dbReference type="AlphaFoldDB" id="A0A9X3IKS9"/>
<comment type="caution">
    <text evidence="2">The sequence shown here is derived from an EMBL/GenBank/DDBJ whole genome shotgun (WGS) entry which is preliminary data.</text>
</comment>
<keyword evidence="3" id="KW-1185">Reference proteome</keyword>
<proteinExistence type="predicted"/>
<protein>
    <submittedName>
        <fullName evidence="2">Uncharacterized protein</fullName>
    </submittedName>
</protein>
<evidence type="ECO:0000313" key="2">
    <source>
        <dbReference type="EMBL" id="MCX5568130.1"/>
    </source>
</evidence>
<keyword evidence="1" id="KW-0732">Signal</keyword>
<evidence type="ECO:0000313" key="3">
    <source>
        <dbReference type="Proteomes" id="UP001144805"/>
    </source>
</evidence>
<feature type="signal peptide" evidence="1">
    <location>
        <begin position="1"/>
        <end position="22"/>
    </location>
</feature>
<evidence type="ECO:0000256" key="1">
    <source>
        <dbReference type="SAM" id="SignalP"/>
    </source>
</evidence>
<sequence>MKSILALLVALLAATAAQASQAGELRATYGDIVTPDSELRKVLGELRGIAATGSEKNIPLVEAYFAVGTKTFSRGLDPFERWRPGPKLARDYLEGMANVMVEQGEFAAGQPVPDYRLTAMTLLASLISEDATFGRLREAPGATCTPPAYKVDVKAVRAFARRFDLDAHSLYFFADERLLAKAPGSRRGERVPANTLLISDYDPHTPDGWTRAQTAGGVKGYLKDGDDPLGLSQSHVCFAKVKDKYRITAIFGYGL</sequence>
<gene>
    <name evidence="2" type="ORF">OSH07_02870</name>
</gene>
<dbReference type="EMBL" id="JAPKNK010000001">
    <property type="protein sequence ID" value="MCX5568130.1"/>
    <property type="molecule type" value="Genomic_DNA"/>
</dbReference>
<accession>A0A9X3IKS9</accession>
<feature type="chain" id="PRO_5040862212" evidence="1">
    <location>
        <begin position="23"/>
        <end position="255"/>
    </location>
</feature>
<reference evidence="2" key="1">
    <citation type="submission" date="2022-11" db="EMBL/GenBank/DDBJ databases">
        <title>Biodiversity and phylogenetic relationships of bacteria.</title>
        <authorList>
            <person name="Machado R.A.R."/>
            <person name="Bhat A."/>
            <person name="Loulou A."/>
            <person name="Kallel S."/>
        </authorList>
    </citation>
    <scope>NUCLEOTIDE SEQUENCE</scope>
    <source>
        <strain evidence="2">K-TC2</strain>
    </source>
</reference>
<organism evidence="2 3">
    <name type="scientific">Kaistia nematophila</name>
    <dbReference type="NCBI Taxonomy" id="2994654"/>
    <lineage>
        <taxon>Bacteria</taxon>
        <taxon>Pseudomonadati</taxon>
        <taxon>Pseudomonadota</taxon>
        <taxon>Alphaproteobacteria</taxon>
        <taxon>Hyphomicrobiales</taxon>
        <taxon>Kaistiaceae</taxon>
        <taxon>Kaistia</taxon>
    </lineage>
</organism>
<dbReference type="Proteomes" id="UP001144805">
    <property type="component" value="Unassembled WGS sequence"/>
</dbReference>
<name>A0A9X3IKS9_9HYPH</name>
<dbReference type="RefSeq" id="WP_266337088.1">
    <property type="nucleotide sequence ID" value="NZ_JAPKNK010000001.1"/>
</dbReference>